<sequence>MRYLSFAMCMLLLLGCGSSKENPSAGAGSETKPAATKGSGRFPLEAGKYTVLGILTDNQDNSKAKENAETTLLTHPDVGCLVGVWNINTPMILAALRSSDAVGSVKVVGFDEHQETLAGIREGSVVGTIVQQPYDFGYRSTQWLTMLAKDKPVDVPESGLIYIPHDTITSENVQAFADRIEAIKAGKGPMLSPESDLDGSGVHVAFITNSIDPFWTLAEFGCKKAAEQFGCKVDVQMPATGSIEEQKRYLETNAANKLDGVAISPIDPANQVGMINAACESMTVICQDSDAPSSKREFYLGTSNYMAGRAAGKLIKDALPDGGEVMMFVGKMEVLNAQERSQGIIDELSGKPVPEIFLQ</sequence>
<comment type="caution">
    <text evidence="6">The sequence shown here is derived from an EMBL/GenBank/DDBJ whole genome shotgun (WGS) entry which is preliminary data.</text>
</comment>
<organism evidence="6 7">
    <name type="scientific">Novipirellula caenicola</name>
    <dbReference type="NCBI Taxonomy" id="1536901"/>
    <lineage>
        <taxon>Bacteria</taxon>
        <taxon>Pseudomonadati</taxon>
        <taxon>Planctomycetota</taxon>
        <taxon>Planctomycetia</taxon>
        <taxon>Pirellulales</taxon>
        <taxon>Pirellulaceae</taxon>
        <taxon>Novipirellula</taxon>
    </lineage>
</organism>
<dbReference type="SUPFAM" id="SSF53822">
    <property type="entry name" value="Periplasmic binding protein-like I"/>
    <property type="match status" value="2"/>
</dbReference>
<dbReference type="InterPro" id="IPR028082">
    <property type="entry name" value="Peripla_BP_I"/>
</dbReference>
<feature type="region of interest" description="Disordered" evidence="3">
    <location>
        <begin position="22"/>
        <end position="41"/>
    </location>
</feature>
<comment type="subcellular location">
    <subcellularLocation>
        <location evidence="1">Cell envelope</location>
    </subcellularLocation>
</comment>
<dbReference type="Proteomes" id="UP001416858">
    <property type="component" value="Unassembled WGS sequence"/>
</dbReference>
<dbReference type="Pfam" id="PF13407">
    <property type="entry name" value="Peripla_BP_4"/>
    <property type="match status" value="2"/>
</dbReference>
<dbReference type="EMBL" id="BAABRO010000028">
    <property type="protein sequence ID" value="GAA5510776.1"/>
    <property type="molecule type" value="Genomic_DNA"/>
</dbReference>
<feature type="domain" description="Periplasmic binding protein" evidence="5">
    <location>
        <begin position="47"/>
        <end position="151"/>
    </location>
</feature>
<protein>
    <recommendedName>
        <fullName evidence="5">Periplasmic binding protein domain-containing protein</fullName>
    </recommendedName>
</protein>
<proteinExistence type="inferred from homology"/>
<dbReference type="InterPro" id="IPR025997">
    <property type="entry name" value="SBP_2_dom"/>
</dbReference>
<evidence type="ECO:0000256" key="2">
    <source>
        <dbReference type="ARBA" id="ARBA00007639"/>
    </source>
</evidence>
<dbReference type="PANTHER" id="PTHR30036:SF7">
    <property type="entry name" value="ABC TRANSPORTER PERIPLASMIC-BINDING PROTEIN YPHF"/>
    <property type="match status" value="1"/>
</dbReference>
<accession>A0ABP9W112</accession>
<feature type="chain" id="PRO_5045785986" description="Periplasmic binding protein domain-containing protein" evidence="4">
    <location>
        <begin position="22"/>
        <end position="359"/>
    </location>
</feature>
<reference evidence="6 7" key="1">
    <citation type="submission" date="2024-02" db="EMBL/GenBank/DDBJ databases">
        <title>Rhodopirellula caenicola NBRC 110016.</title>
        <authorList>
            <person name="Ichikawa N."/>
            <person name="Katano-Makiyama Y."/>
            <person name="Hidaka K."/>
        </authorList>
    </citation>
    <scope>NUCLEOTIDE SEQUENCE [LARGE SCALE GENOMIC DNA]</scope>
    <source>
        <strain evidence="6 7">NBRC 110016</strain>
    </source>
</reference>
<evidence type="ECO:0000256" key="1">
    <source>
        <dbReference type="ARBA" id="ARBA00004196"/>
    </source>
</evidence>
<keyword evidence="7" id="KW-1185">Reference proteome</keyword>
<evidence type="ECO:0000313" key="7">
    <source>
        <dbReference type="Proteomes" id="UP001416858"/>
    </source>
</evidence>
<evidence type="ECO:0000256" key="3">
    <source>
        <dbReference type="SAM" id="MobiDB-lite"/>
    </source>
</evidence>
<evidence type="ECO:0000313" key="6">
    <source>
        <dbReference type="EMBL" id="GAA5510776.1"/>
    </source>
</evidence>
<gene>
    <name evidence="6" type="ORF">Rcae01_06286</name>
</gene>
<feature type="signal peptide" evidence="4">
    <location>
        <begin position="1"/>
        <end position="21"/>
    </location>
</feature>
<feature type="domain" description="Periplasmic binding protein" evidence="5">
    <location>
        <begin position="209"/>
        <end position="352"/>
    </location>
</feature>
<dbReference type="PROSITE" id="PS51257">
    <property type="entry name" value="PROKAR_LIPOPROTEIN"/>
    <property type="match status" value="1"/>
</dbReference>
<evidence type="ECO:0000259" key="5">
    <source>
        <dbReference type="Pfam" id="PF13407"/>
    </source>
</evidence>
<evidence type="ECO:0000256" key="4">
    <source>
        <dbReference type="SAM" id="SignalP"/>
    </source>
</evidence>
<dbReference type="InterPro" id="IPR050555">
    <property type="entry name" value="Bact_Solute-Bind_Prot2"/>
</dbReference>
<dbReference type="Gene3D" id="3.40.50.2300">
    <property type="match status" value="4"/>
</dbReference>
<name>A0ABP9W112_9BACT</name>
<dbReference type="PANTHER" id="PTHR30036">
    <property type="entry name" value="D-XYLOSE-BINDING PERIPLASMIC PROTEIN"/>
    <property type="match status" value="1"/>
</dbReference>
<keyword evidence="4" id="KW-0732">Signal</keyword>
<comment type="similarity">
    <text evidence="2">Belongs to the bacterial solute-binding protein 2 family.</text>
</comment>